<dbReference type="AlphaFoldDB" id="A0A832T6W9"/>
<dbReference type="PANTHER" id="PTHR43483">
    <property type="entry name" value="MEMBRANE TRANSPORTER PROTEIN HI_0806-RELATED"/>
    <property type="match status" value="1"/>
</dbReference>
<keyword evidence="3 5" id="KW-1133">Transmembrane helix</keyword>
<accession>A0A832T6W9</accession>
<keyword evidence="4 5" id="KW-0472">Membrane</keyword>
<feature type="transmembrane region" description="Helical" evidence="5">
    <location>
        <begin position="104"/>
        <end position="124"/>
    </location>
</feature>
<feature type="transmembrane region" description="Helical" evidence="5">
    <location>
        <begin position="78"/>
        <end position="97"/>
    </location>
</feature>
<dbReference type="GO" id="GO:0005886">
    <property type="term" value="C:plasma membrane"/>
    <property type="evidence" value="ECO:0007669"/>
    <property type="project" value="UniProtKB-SubCell"/>
</dbReference>
<evidence type="ECO:0000256" key="1">
    <source>
        <dbReference type="ARBA" id="ARBA00004141"/>
    </source>
</evidence>
<feature type="transmembrane region" description="Helical" evidence="5">
    <location>
        <begin position="46"/>
        <end position="66"/>
    </location>
</feature>
<dbReference type="InterPro" id="IPR002781">
    <property type="entry name" value="TM_pro_TauE-like"/>
</dbReference>
<feature type="transmembrane region" description="Helical" evidence="5">
    <location>
        <begin position="177"/>
        <end position="200"/>
    </location>
</feature>
<dbReference type="Pfam" id="PF01925">
    <property type="entry name" value="TauE"/>
    <property type="match status" value="1"/>
</dbReference>
<keyword evidence="5" id="KW-1003">Cell membrane</keyword>
<protein>
    <recommendedName>
        <fullName evidence="5">Probable membrane transporter protein</fullName>
    </recommendedName>
</protein>
<evidence type="ECO:0000256" key="2">
    <source>
        <dbReference type="ARBA" id="ARBA00022692"/>
    </source>
</evidence>
<comment type="subcellular location">
    <subcellularLocation>
        <location evidence="5">Cell membrane</location>
        <topology evidence="5">Multi-pass membrane protein</topology>
    </subcellularLocation>
    <subcellularLocation>
        <location evidence="1">Membrane</location>
        <topology evidence="1">Multi-pass membrane protein</topology>
    </subcellularLocation>
</comment>
<organism evidence="6 7">
    <name type="scientific">Methanopyrus kandleri</name>
    <dbReference type="NCBI Taxonomy" id="2320"/>
    <lineage>
        <taxon>Archaea</taxon>
        <taxon>Methanobacteriati</taxon>
        <taxon>Methanobacteriota</taxon>
        <taxon>Methanomada group</taxon>
        <taxon>Methanopyri</taxon>
        <taxon>Methanopyrales</taxon>
        <taxon>Methanopyraceae</taxon>
        <taxon>Methanopyrus</taxon>
    </lineage>
</organism>
<dbReference type="EMBL" id="DUJS01000004">
    <property type="protein sequence ID" value="HII70719.1"/>
    <property type="molecule type" value="Genomic_DNA"/>
</dbReference>
<evidence type="ECO:0000256" key="3">
    <source>
        <dbReference type="ARBA" id="ARBA00022989"/>
    </source>
</evidence>
<feature type="transmembrane region" description="Helical" evidence="5">
    <location>
        <begin position="206"/>
        <end position="224"/>
    </location>
</feature>
<feature type="transmembrane region" description="Helical" evidence="5">
    <location>
        <begin position="144"/>
        <end position="165"/>
    </location>
</feature>
<sequence length="260" mass="26848">MTALAVLELLGTGFIAGYLGGIIGTGGCVLMLPMLVFLLKYPIPEAIATTVFAVVWTATFGTMSHAKLGNIDYETSAIVLAAGAIGALLGSVIFALIMKHTGALQVILGAAFLYAAVRMIYEWIKKIPGSEADEIPGKPSSKAAIGFGIGILTGILGLGGGYALVPSFIYLLDAPVHLAVGTSMISMIPMATVSAAYKMAQGLTDLVGGTLLGLGTIAGVKLGAKTTQKIKPWTIKGIFGVVFLYISLKFILQGLGIKLL</sequence>
<feature type="transmembrane region" description="Helical" evidence="5">
    <location>
        <begin position="233"/>
        <end position="252"/>
    </location>
</feature>
<comment type="similarity">
    <text evidence="5">Belongs to the 4-toluene sulfonate uptake permease (TSUP) (TC 2.A.102) family.</text>
</comment>
<dbReference type="Proteomes" id="UP000619545">
    <property type="component" value="Unassembled WGS sequence"/>
</dbReference>
<proteinExistence type="inferred from homology"/>
<evidence type="ECO:0000313" key="7">
    <source>
        <dbReference type="Proteomes" id="UP000619545"/>
    </source>
</evidence>
<reference evidence="6" key="1">
    <citation type="journal article" date="2020" name="bioRxiv">
        <title>A rank-normalized archaeal taxonomy based on genome phylogeny resolves widespread incomplete and uneven classifications.</title>
        <authorList>
            <person name="Rinke C."/>
            <person name="Chuvochina M."/>
            <person name="Mussig A.J."/>
            <person name="Chaumeil P.-A."/>
            <person name="Waite D.W."/>
            <person name="Whitman W.B."/>
            <person name="Parks D.H."/>
            <person name="Hugenholtz P."/>
        </authorList>
    </citation>
    <scope>NUCLEOTIDE SEQUENCE</scope>
    <source>
        <strain evidence="6">UBA8853</strain>
    </source>
</reference>
<feature type="transmembrane region" description="Helical" evidence="5">
    <location>
        <begin position="15"/>
        <end position="39"/>
    </location>
</feature>
<evidence type="ECO:0000256" key="5">
    <source>
        <dbReference type="RuleBase" id="RU363041"/>
    </source>
</evidence>
<evidence type="ECO:0000256" key="4">
    <source>
        <dbReference type="ARBA" id="ARBA00023136"/>
    </source>
</evidence>
<dbReference type="PANTHER" id="PTHR43483:SF3">
    <property type="entry name" value="MEMBRANE TRANSPORTER PROTEIN HI_0806-RELATED"/>
    <property type="match status" value="1"/>
</dbReference>
<name>A0A832T6W9_9EURY</name>
<evidence type="ECO:0000313" key="6">
    <source>
        <dbReference type="EMBL" id="HII70719.1"/>
    </source>
</evidence>
<comment type="caution">
    <text evidence="6">The sequence shown here is derived from an EMBL/GenBank/DDBJ whole genome shotgun (WGS) entry which is preliminary data.</text>
</comment>
<gene>
    <name evidence="6" type="ORF">HA336_05750</name>
</gene>
<keyword evidence="2 5" id="KW-0812">Transmembrane</keyword>